<feature type="domain" description="C2H2-type" evidence="13">
    <location>
        <begin position="768"/>
        <end position="796"/>
    </location>
</feature>
<keyword evidence="3" id="KW-0479">Metal-binding</keyword>
<dbReference type="GO" id="GO:0008270">
    <property type="term" value="F:zinc ion binding"/>
    <property type="evidence" value="ECO:0007669"/>
    <property type="project" value="UniProtKB-KW"/>
</dbReference>
<feature type="domain" description="C2H2-type" evidence="13">
    <location>
        <begin position="484"/>
        <end position="511"/>
    </location>
</feature>
<dbReference type="PANTHER" id="PTHR47772:SF13">
    <property type="entry name" value="GASTRULA ZINC FINGER PROTEIN XLCGF49.1-LIKE-RELATED"/>
    <property type="match status" value="1"/>
</dbReference>
<evidence type="ECO:0000256" key="10">
    <source>
        <dbReference type="ARBA" id="ARBA00023242"/>
    </source>
</evidence>
<protein>
    <recommendedName>
        <fullName evidence="13">C2H2-type domain-containing protein</fullName>
    </recommendedName>
</protein>
<dbReference type="Pfam" id="PF00096">
    <property type="entry name" value="zf-C2H2"/>
    <property type="match status" value="15"/>
</dbReference>
<dbReference type="FunFam" id="3.30.160.60:FF:001450">
    <property type="entry name" value="zinc finger protein 774"/>
    <property type="match status" value="1"/>
</dbReference>
<keyword evidence="15" id="KW-1185">Reference proteome</keyword>
<dbReference type="FunFam" id="3.30.160.60:FF:000100">
    <property type="entry name" value="Zinc finger 45-like"/>
    <property type="match status" value="2"/>
</dbReference>
<feature type="domain" description="C2H2-type" evidence="13">
    <location>
        <begin position="450"/>
        <end position="483"/>
    </location>
</feature>
<accession>A0AAE1EPQ2</accession>
<keyword evidence="10" id="KW-0539">Nucleus</keyword>
<feature type="domain" description="C2H2-type" evidence="13">
    <location>
        <begin position="161"/>
        <end position="188"/>
    </location>
</feature>
<evidence type="ECO:0000256" key="9">
    <source>
        <dbReference type="ARBA" id="ARBA00023163"/>
    </source>
</evidence>
<evidence type="ECO:0000256" key="8">
    <source>
        <dbReference type="ARBA" id="ARBA00023125"/>
    </source>
</evidence>
<feature type="domain" description="C2H2-type" evidence="13">
    <location>
        <begin position="710"/>
        <end position="738"/>
    </location>
</feature>
<feature type="domain" description="C2H2-type" evidence="13">
    <location>
        <begin position="613"/>
        <end position="638"/>
    </location>
</feature>
<feature type="domain" description="C2H2-type" evidence="13">
    <location>
        <begin position="421"/>
        <end position="448"/>
    </location>
</feature>
<dbReference type="AlphaFoldDB" id="A0AAE1EPQ2"/>
<keyword evidence="5 11" id="KW-0863">Zinc-finger</keyword>
<evidence type="ECO:0000256" key="2">
    <source>
        <dbReference type="ARBA" id="ARBA00006991"/>
    </source>
</evidence>
<keyword evidence="9" id="KW-0804">Transcription</keyword>
<feature type="domain" description="C2H2-type" evidence="13">
    <location>
        <begin position="339"/>
        <end position="366"/>
    </location>
</feature>
<dbReference type="PROSITE" id="PS00028">
    <property type="entry name" value="ZINC_FINGER_C2H2_1"/>
    <property type="match status" value="14"/>
</dbReference>
<feature type="domain" description="C2H2-type" evidence="13">
    <location>
        <begin position="739"/>
        <end position="767"/>
    </location>
</feature>
<dbReference type="FunFam" id="3.30.160.60:FF:000446">
    <property type="entry name" value="Zinc finger protein"/>
    <property type="match status" value="3"/>
</dbReference>
<evidence type="ECO:0000256" key="4">
    <source>
        <dbReference type="ARBA" id="ARBA00022737"/>
    </source>
</evidence>
<keyword evidence="4" id="KW-0677">Repeat</keyword>
<dbReference type="GO" id="GO:0003677">
    <property type="term" value="F:DNA binding"/>
    <property type="evidence" value="ECO:0007669"/>
    <property type="project" value="UniProtKB-KW"/>
</dbReference>
<name>A0AAE1EPQ2_PETCI</name>
<dbReference type="FunFam" id="3.30.160.60:FF:000624">
    <property type="entry name" value="zinc finger protein 697"/>
    <property type="match status" value="1"/>
</dbReference>
<evidence type="ECO:0000313" key="15">
    <source>
        <dbReference type="Proteomes" id="UP001286313"/>
    </source>
</evidence>
<dbReference type="FunFam" id="3.30.160.60:FF:000870">
    <property type="entry name" value="zinc finger protein 197 isoform X1"/>
    <property type="match status" value="1"/>
</dbReference>
<comment type="similarity">
    <text evidence="2">Belongs to the krueppel C2H2-type zinc-finger protein family.</text>
</comment>
<evidence type="ECO:0000256" key="3">
    <source>
        <dbReference type="ARBA" id="ARBA00022723"/>
    </source>
</evidence>
<dbReference type="EMBL" id="JAWQEG010005506">
    <property type="protein sequence ID" value="KAK3857801.1"/>
    <property type="molecule type" value="Genomic_DNA"/>
</dbReference>
<evidence type="ECO:0000259" key="13">
    <source>
        <dbReference type="PROSITE" id="PS50157"/>
    </source>
</evidence>
<feature type="domain" description="C2H2-type" evidence="13">
    <location>
        <begin position="367"/>
        <end position="394"/>
    </location>
</feature>
<dbReference type="SUPFAM" id="SSF57667">
    <property type="entry name" value="beta-beta-alpha zinc fingers"/>
    <property type="match status" value="12"/>
</dbReference>
<dbReference type="PANTHER" id="PTHR47772">
    <property type="entry name" value="ZINC FINGER PROTEIN 200"/>
    <property type="match status" value="1"/>
</dbReference>
<feature type="domain" description="C2H2-type" evidence="13">
    <location>
        <begin position="225"/>
        <end position="252"/>
    </location>
</feature>
<dbReference type="InterPro" id="IPR050636">
    <property type="entry name" value="C2H2-ZF_domain-containing"/>
</dbReference>
<feature type="domain" description="C2H2-type" evidence="13">
    <location>
        <begin position="395"/>
        <end position="422"/>
    </location>
</feature>
<dbReference type="GO" id="GO:0048598">
    <property type="term" value="P:embryonic morphogenesis"/>
    <property type="evidence" value="ECO:0007669"/>
    <property type="project" value="UniProtKB-ARBA"/>
</dbReference>
<feature type="compositionally biased region" description="Basic and acidic residues" evidence="12">
    <location>
        <begin position="1"/>
        <end position="21"/>
    </location>
</feature>
<evidence type="ECO:0000256" key="6">
    <source>
        <dbReference type="ARBA" id="ARBA00022833"/>
    </source>
</evidence>
<evidence type="ECO:0000256" key="12">
    <source>
        <dbReference type="SAM" id="MobiDB-lite"/>
    </source>
</evidence>
<feature type="region of interest" description="Disordered" evidence="12">
    <location>
        <begin position="1"/>
        <end position="24"/>
    </location>
</feature>
<gene>
    <name evidence="14" type="ORF">Pcinc_035968</name>
</gene>
<comment type="subcellular location">
    <subcellularLocation>
        <location evidence="1">Nucleus</location>
    </subcellularLocation>
</comment>
<keyword evidence="6" id="KW-0862">Zinc</keyword>
<organism evidence="14 15">
    <name type="scientific">Petrolisthes cinctipes</name>
    <name type="common">Flat porcelain crab</name>
    <dbReference type="NCBI Taxonomy" id="88211"/>
    <lineage>
        <taxon>Eukaryota</taxon>
        <taxon>Metazoa</taxon>
        <taxon>Ecdysozoa</taxon>
        <taxon>Arthropoda</taxon>
        <taxon>Crustacea</taxon>
        <taxon>Multicrustacea</taxon>
        <taxon>Malacostraca</taxon>
        <taxon>Eumalacostraca</taxon>
        <taxon>Eucarida</taxon>
        <taxon>Decapoda</taxon>
        <taxon>Pleocyemata</taxon>
        <taxon>Anomura</taxon>
        <taxon>Galatheoidea</taxon>
        <taxon>Porcellanidae</taxon>
        <taxon>Petrolisthes</taxon>
    </lineage>
</organism>
<dbReference type="PROSITE" id="PS50157">
    <property type="entry name" value="ZINC_FINGER_C2H2_2"/>
    <property type="match status" value="19"/>
</dbReference>
<feature type="domain" description="C2H2-type" evidence="13">
    <location>
        <begin position="581"/>
        <end position="608"/>
    </location>
</feature>
<feature type="domain" description="C2H2-type" evidence="13">
    <location>
        <begin position="654"/>
        <end position="681"/>
    </location>
</feature>
<dbReference type="InterPro" id="IPR013087">
    <property type="entry name" value="Znf_C2H2_type"/>
</dbReference>
<dbReference type="FunFam" id="3.30.160.60:FF:000012">
    <property type="entry name" value="RB-associated KRAB zinc finger protein-like"/>
    <property type="match status" value="1"/>
</dbReference>
<dbReference type="FunFam" id="3.30.160.60:FF:000739">
    <property type="entry name" value="Zgc:171418 protein"/>
    <property type="match status" value="1"/>
</dbReference>
<proteinExistence type="inferred from homology"/>
<evidence type="ECO:0000256" key="7">
    <source>
        <dbReference type="ARBA" id="ARBA00023015"/>
    </source>
</evidence>
<dbReference type="SMART" id="SM00355">
    <property type="entry name" value="ZnF_C2H2"/>
    <property type="match status" value="19"/>
</dbReference>
<evidence type="ECO:0000313" key="14">
    <source>
        <dbReference type="EMBL" id="KAK3857801.1"/>
    </source>
</evidence>
<feature type="domain" description="C2H2-type" evidence="13">
    <location>
        <begin position="682"/>
        <end position="709"/>
    </location>
</feature>
<dbReference type="FunFam" id="3.30.160.60:FF:000770">
    <property type="entry name" value="zinc finger protein 16"/>
    <property type="match status" value="1"/>
</dbReference>
<dbReference type="InterPro" id="IPR036236">
    <property type="entry name" value="Znf_C2H2_sf"/>
</dbReference>
<feature type="domain" description="C2H2-type" evidence="13">
    <location>
        <begin position="310"/>
        <end position="338"/>
    </location>
</feature>
<sequence length="819" mass="95097">MKIKQEESRERDERDSEESTPRGRVVIKLPMKNMQYKCEFCGEEYEFSSVVYHGLLKSREKLCYCQHENEEVVTGNETIDVVPSVVPTGSKRYYQDHSAVTDQTSTNRETATHNNCTMTQTLLEQNIKVEGNDFDMYDSMNIKEENEHKISDMSCKSNHSFECGECGKTFVRKNTLQSHMTLHNNEKICKAKSYECEVFEETFKPKKTSLNHKPKANHSNSFRKFACKECGKIFKNNFNLQSHMPVHTGEKRHKCKVCGETFMHRNSLYYDHMPIHTNVKPFKCGECSKAFSRKYTLKCHMTVHTGARNYPCGECDKAFSQKSSRNLHLRKIHKGAKKFECIECGKTFCNKSNFQSHLVFHSQGKTFPCDVCGKLFTSKSKLTLHTKIHTGENKFHCRKCGKFFIKKGNLKNHLTRCNRKFPCNICGKKFTQKKYLMSHTRIHAKSDRKFQCKNCDKNFTYRGAYLSHKGKCIKLEVHTAAKKFSCDECHKAFTRKVNLILHTKVHLRENICHNQCEGCGKFYRQVGPLKIHKETCQKLVTIGAKIKNEKDSGEVNCEEELKNTNSLDYNHKPLHVKVKPFKCEECGKTFSRKANLEIHQIVHTKSLTGERTYTCRYCSATFTERRALMIHKNKCFEHGYVTVKKAGQNNERRYKCIYCGDTFKHSNSLHDHIPTHTNIRPFKCDVCDKTFLRKYHLQTHQLVHTRDRNFPCKLCGKAFAQKSSLSTHLYKVHNETVEFECENCGKIFLSKSSLQSHIKLFHGGLTSFPCKACGKSFTRKKSLALHYRRCLKGEDDFQCEECGQTFTKISDLETHMDIH</sequence>
<evidence type="ECO:0000256" key="5">
    <source>
        <dbReference type="ARBA" id="ARBA00022771"/>
    </source>
</evidence>
<comment type="caution">
    <text evidence="14">The sequence shown here is derived from an EMBL/GenBank/DDBJ whole genome shotgun (WGS) entry which is preliminary data.</text>
</comment>
<feature type="domain" description="C2H2-type" evidence="13">
    <location>
        <begin position="797"/>
        <end position="819"/>
    </location>
</feature>
<keyword evidence="8" id="KW-0238">DNA-binding</keyword>
<evidence type="ECO:0000256" key="1">
    <source>
        <dbReference type="ARBA" id="ARBA00004123"/>
    </source>
</evidence>
<feature type="domain" description="C2H2-type" evidence="13">
    <location>
        <begin position="253"/>
        <end position="281"/>
    </location>
</feature>
<keyword evidence="7" id="KW-0805">Transcription regulation</keyword>
<evidence type="ECO:0000256" key="11">
    <source>
        <dbReference type="PROSITE-ProRule" id="PRU00042"/>
    </source>
</evidence>
<reference evidence="14" key="1">
    <citation type="submission" date="2023-10" db="EMBL/GenBank/DDBJ databases">
        <title>Genome assemblies of two species of porcelain crab, Petrolisthes cinctipes and Petrolisthes manimaculis (Anomura: Porcellanidae).</title>
        <authorList>
            <person name="Angst P."/>
        </authorList>
    </citation>
    <scope>NUCLEOTIDE SEQUENCE</scope>
    <source>
        <strain evidence="14">PB745_01</strain>
        <tissue evidence="14">Gill</tissue>
    </source>
</reference>
<dbReference type="Proteomes" id="UP001286313">
    <property type="component" value="Unassembled WGS sequence"/>
</dbReference>
<feature type="domain" description="C2H2-type" evidence="13">
    <location>
        <begin position="282"/>
        <end position="309"/>
    </location>
</feature>
<dbReference type="GO" id="GO:0005634">
    <property type="term" value="C:nucleus"/>
    <property type="evidence" value="ECO:0007669"/>
    <property type="project" value="UniProtKB-SubCell"/>
</dbReference>
<dbReference type="Gene3D" id="3.30.160.60">
    <property type="entry name" value="Classic Zinc Finger"/>
    <property type="match status" value="16"/>
</dbReference>